<evidence type="ECO:0000256" key="5">
    <source>
        <dbReference type="ARBA" id="ARBA00022964"/>
    </source>
</evidence>
<evidence type="ECO:0000256" key="2">
    <source>
        <dbReference type="ARBA" id="ARBA00008056"/>
    </source>
</evidence>
<dbReference type="AlphaFoldDB" id="A0AAN7JD30"/>
<dbReference type="InterPro" id="IPR005123">
    <property type="entry name" value="Oxoglu/Fe-dep_dioxygenase_dom"/>
</dbReference>
<evidence type="ECO:0000256" key="1">
    <source>
        <dbReference type="ARBA" id="ARBA00001961"/>
    </source>
</evidence>
<dbReference type="PANTHER" id="PTHR47991">
    <property type="entry name" value="OXOGLUTARATE/IRON-DEPENDENT DIOXYGENASE"/>
    <property type="match status" value="1"/>
</dbReference>
<keyword evidence="6 9" id="KW-0560">Oxidoreductase</keyword>
<name>A0AAN7JD30_9MYRT</name>
<keyword evidence="3 9" id="KW-0479">Metal-binding</keyword>
<accession>A0AAN7JD30</accession>
<comment type="caution">
    <text evidence="11">The sequence shown here is derived from an EMBL/GenBank/DDBJ whole genome shotgun (WGS) entry which is preliminary data.</text>
</comment>
<dbReference type="Pfam" id="PF14226">
    <property type="entry name" value="DIOX_N"/>
    <property type="match status" value="1"/>
</dbReference>
<keyword evidence="8" id="KW-0284">Flavonoid biosynthesis</keyword>
<dbReference type="InterPro" id="IPR044861">
    <property type="entry name" value="IPNS-like_FE2OG_OXY"/>
</dbReference>
<dbReference type="Proteomes" id="UP001345219">
    <property type="component" value="Chromosome 12"/>
</dbReference>
<protein>
    <recommendedName>
        <fullName evidence="10">Fe2OG dioxygenase domain-containing protein</fullName>
    </recommendedName>
</protein>
<keyword evidence="12" id="KW-1185">Reference proteome</keyword>
<dbReference type="GO" id="GO:0031418">
    <property type="term" value="F:L-ascorbic acid binding"/>
    <property type="evidence" value="ECO:0007669"/>
    <property type="project" value="UniProtKB-KW"/>
</dbReference>
<feature type="domain" description="Fe2OG dioxygenase" evidence="10">
    <location>
        <begin position="193"/>
        <end position="293"/>
    </location>
</feature>
<keyword evidence="4" id="KW-0847">Vitamin C</keyword>
<dbReference type="Pfam" id="PF03171">
    <property type="entry name" value="2OG-FeII_Oxy"/>
    <property type="match status" value="1"/>
</dbReference>
<sequence>MSTERIQTLSSTTIRELPARFVRLPHEQPANSKAMDGVTVPVISLAGPRSGVVDQIRRACSEWGFFLATDHGIPGSLIERLKEVGIEFFKLPQAEKEKLANDHLAGDLEGYGTKMTKNHEEKVEWIDYYFHLMSPASKVRHEKWPHHPPSYRKVTEEYNREMLRMTEELLRMLSEGLGLEKGAMRKCLGGDDIELEMKINFYPPCPQPELALGVEPHTDMSALTILVPNDVPGLQVWKDGNWVAVHYDIPHALFVHVGDQIEVLSNGKYKGVLHRSLVNREKTRMSWAVFIAPQHEATIGPIPELIDDQNPPKYTARTFAEFRYRKFNKLPLN</sequence>
<keyword evidence="5" id="KW-0223">Dioxygenase</keyword>
<reference evidence="11 12" key="1">
    <citation type="journal article" date="2023" name="Hortic Res">
        <title>Pangenome of water caltrop reveals structural variations and asymmetric subgenome divergence after allopolyploidization.</title>
        <authorList>
            <person name="Zhang X."/>
            <person name="Chen Y."/>
            <person name="Wang L."/>
            <person name="Yuan Y."/>
            <person name="Fang M."/>
            <person name="Shi L."/>
            <person name="Lu R."/>
            <person name="Comes H.P."/>
            <person name="Ma Y."/>
            <person name="Chen Y."/>
            <person name="Huang G."/>
            <person name="Zhou Y."/>
            <person name="Zheng Z."/>
            <person name="Qiu Y."/>
        </authorList>
    </citation>
    <scope>NUCLEOTIDE SEQUENCE [LARGE SCALE GENOMIC DNA]</scope>
    <source>
        <tissue evidence="11">Roots</tissue>
    </source>
</reference>
<evidence type="ECO:0000256" key="6">
    <source>
        <dbReference type="ARBA" id="ARBA00023002"/>
    </source>
</evidence>
<evidence type="ECO:0000256" key="3">
    <source>
        <dbReference type="ARBA" id="ARBA00022723"/>
    </source>
</evidence>
<dbReference type="Gene3D" id="2.60.120.330">
    <property type="entry name" value="B-lactam Antibiotic, Isopenicillin N Synthase, Chain"/>
    <property type="match status" value="1"/>
</dbReference>
<evidence type="ECO:0000313" key="11">
    <source>
        <dbReference type="EMBL" id="KAK4747456.1"/>
    </source>
</evidence>
<evidence type="ECO:0000256" key="8">
    <source>
        <dbReference type="ARBA" id="ARBA00023241"/>
    </source>
</evidence>
<dbReference type="GO" id="GO:0046872">
    <property type="term" value="F:metal ion binding"/>
    <property type="evidence" value="ECO:0007669"/>
    <property type="project" value="UniProtKB-KW"/>
</dbReference>
<evidence type="ECO:0000313" key="12">
    <source>
        <dbReference type="Proteomes" id="UP001345219"/>
    </source>
</evidence>
<comment type="similarity">
    <text evidence="2 9">Belongs to the iron/ascorbate-dependent oxidoreductase family.</text>
</comment>
<dbReference type="FunFam" id="2.60.120.330:FF:000009">
    <property type="entry name" value="Flavonol synthase"/>
    <property type="match status" value="1"/>
</dbReference>
<dbReference type="InterPro" id="IPR050295">
    <property type="entry name" value="Plant_2OG-oxidoreductases"/>
</dbReference>
<evidence type="ECO:0000256" key="9">
    <source>
        <dbReference type="RuleBase" id="RU003682"/>
    </source>
</evidence>
<evidence type="ECO:0000256" key="4">
    <source>
        <dbReference type="ARBA" id="ARBA00022896"/>
    </source>
</evidence>
<keyword evidence="7 9" id="KW-0408">Iron</keyword>
<dbReference type="InterPro" id="IPR027443">
    <property type="entry name" value="IPNS-like_sf"/>
</dbReference>
<dbReference type="GO" id="GO:0046148">
    <property type="term" value="P:pigment biosynthetic process"/>
    <property type="evidence" value="ECO:0007669"/>
    <property type="project" value="UniProtKB-ARBA"/>
</dbReference>
<dbReference type="EMBL" id="JAXIOK010000019">
    <property type="protein sequence ID" value="KAK4747456.1"/>
    <property type="molecule type" value="Genomic_DNA"/>
</dbReference>
<dbReference type="InterPro" id="IPR026992">
    <property type="entry name" value="DIOX_N"/>
</dbReference>
<dbReference type="GO" id="GO:0009813">
    <property type="term" value="P:flavonoid biosynthetic process"/>
    <property type="evidence" value="ECO:0007669"/>
    <property type="project" value="UniProtKB-KW"/>
</dbReference>
<dbReference type="PROSITE" id="PS51471">
    <property type="entry name" value="FE2OG_OXY"/>
    <property type="match status" value="1"/>
</dbReference>
<gene>
    <name evidence="11" type="ORF">SAY87_014042</name>
</gene>
<dbReference type="GO" id="GO:0051213">
    <property type="term" value="F:dioxygenase activity"/>
    <property type="evidence" value="ECO:0007669"/>
    <property type="project" value="UniProtKB-KW"/>
</dbReference>
<comment type="cofactor">
    <cofactor evidence="1">
        <name>L-ascorbate</name>
        <dbReference type="ChEBI" id="CHEBI:38290"/>
    </cofactor>
</comment>
<organism evidence="11 12">
    <name type="scientific">Trapa incisa</name>
    <dbReference type="NCBI Taxonomy" id="236973"/>
    <lineage>
        <taxon>Eukaryota</taxon>
        <taxon>Viridiplantae</taxon>
        <taxon>Streptophyta</taxon>
        <taxon>Embryophyta</taxon>
        <taxon>Tracheophyta</taxon>
        <taxon>Spermatophyta</taxon>
        <taxon>Magnoliopsida</taxon>
        <taxon>eudicotyledons</taxon>
        <taxon>Gunneridae</taxon>
        <taxon>Pentapetalae</taxon>
        <taxon>rosids</taxon>
        <taxon>malvids</taxon>
        <taxon>Myrtales</taxon>
        <taxon>Lythraceae</taxon>
        <taxon>Trapa</taxon>
    </lineage>
</organism>
<proteinExistence type="inferred from homology"/>
<dbReference type="SUPFAM" id="SSF51197">
    <property type="entry name" value="Clavaminate synthase-like"/>
    <property type="match status" value="1"/>
</dbReference>
<evidence type="ECO:0000256" key="7">
    <source>
        <dbReference type="ARBA" id="ARBA00023004"/>
    </source>
</evidence>
<evidence type="ECO:0000259" key="10">
    <source>
        <dbReference type="PROSITE" id="PS51471"/>
    </source>
</evidence>